<dbReference type="Proteomes" id="UP000316270">
    <property type="component" value="Chromosome 9"/>
</dbReference>
<dbReference type="GO" id="GO:0004497">
    <property type="term" value="F:monooxygenase activity"/>
    <property type="evidence" value="ECO:0007669"/>
    <property type="project" value="UniProtKB-KW"/>
</dbReference>
<keyword evidence="9" id="KW-1185">Reference proteome</keyword>
<dbReference type="GO" id="GO:0005506">
    <property type="term" value="F:iron ion binding"/>
    <property type="evidence" value="ECO:0007669"/>
    <property type="project" value="InterPro"/>
</dbReference>
<dbReference type="InterPro" id="IPR036396">
    <property type="entry name" value="Cyt_P450_sf"/>
</dbReference>
<accession>A0A517LC10</accession>
<keyword evidence="6 7" id="KW-0349">Heme</keyword>
<dbReference type="PRINTS" id="PR00463">
    <property type="entry name" value="EP450I"/>
</dbReference>
<dbReference type="Pfam" id="PF00067">
    <property type="entry name" value="p450"/>
    <property type="match status" value="1"/>
</dbReference>
<sequence>MVEIETKSLLASLNKPESLMGVLLLAGALLLFRFTLFDQDLSHIPLLDAHLPRAERWKAFVQNQKGVLEKGYKNFRCVFRMDTPEGPMVVVPPHMMDEMKNINEENMDNISALSDMTESKLTGITSTTPMMNHLVKGDLTASLSTAHHDARLKFSLTPPDRINPRLAKTAEEAVATEIPNCPEWTKVPFFQCLLNIVAIVSGDIFLGPEMCRNEEYMKLSVGYTLDAFAGIHKLKQWRKWMRPIGRYFVPELKVANAYRSRSNKFLGPLIKQRRAMIEQGADLPDDLLSWTMRKTSKFPEEIKSDDDIAFMQLRLSLAAIHTTSNTGGILMRDIVTQPGLVQALRAEIEEVLARHNGVFSTKALYEMRLLDSAMKESQRMHMLGPMMYHNKTRRGITLSDGTYIPPNTTITGASLASAMDPSKWPNPETYDPYRFLKMRQASDEDAGKHQFVTLNKDMVTFGYGKHACPGRFFAANEIKIIFINILRRFDIETREGEVDFMGQPELFLRNMRA</sequence>
<evidence type="ECO:0000313" key="9">
    <source>
        <dbReference type="Proteomes" id="UP000316270"/>
    </source>
</evidence>
<protein>
    <recommendedName>
        <fullName evidence="10">Cytochrome P450 monooxygenase</fullName>
    </recommendedName>
</protein>
<dbReference type="InterPro" id="IPR017972">
    <property type="entry name" value="Cyt_P450_CS"/>
</dbReference>
<keyword evidence="3 6" id="KW-0479">Metal-binding</keyword>
<dbReference type="PROSITE" id="PS00086">
    <property type="entry name" value="CYTOCHROME_P450"/>
    <property type="match status" value="1"/>
</dbReference>
<dbReference type="InterPro" id="IPR001128">
    <property type="entry name" value="Cyt_P450"/>
</dbReference>
<reference evidence="8 9" key="1">
    <citation type="submission" date="2019-07" db="EMBL/GenBank/DDBJ databases">
        <title>Finished genome of Venturia effusa.</title>
        <authorList>
            <person name="Young C.A."/>
            <person name="Cox M.P."/>
            <person name="Ganley A.R.D."/>
            <person name="David W.J."/>
        </authorList>
    </citation>
    <scope>NUCLEOTIDE SEQUENCE [LARGE SCALE GENOMIC DNA]</scope>
    <source>
        <strain evidence="9">albino</strain>
    </source>
</reference>
<keyword evidence="4 7" id="KW-0560">Oxidoreductase</keyword>
<feature type="binding site" description="axial binding residue" evidence="6">
    <location>
        <position position="468"/>
    </location>
    <ligand>
        <name>heme</name>
        <dbReference type="ChEBI" id="CHEBI:30413"/>
    </ligand>
    <ligandPart>
        <name>Fe</name>
        <dbReference type="ChEBI" id="CHEBI:18248"/>
    </ligandPart>
</feature>
<gene>
    <name evidence="8" type="ORF">FKW77_002128</name>
</gene>
<dbReference type="GO" id="GO:0016705">
    <property type="term" value="F:oxidoreductase activity, acting on paired donors, with incorporation or reduction of molecular oxygen"/>
    <property type="evidence" value="ECO:0007669"/>
    <property type="project" value="InterPro"/>
</dbReference>
<evidence type="ECO:0000256" key="2">
    <source>
        <dbReference type="ARBA" id="ARBA00010617"/>
    </source>
</evidence>
<evidence type="ECO:0000313" key="8">
    <source>
        <dbReference type="EMBL" id="QDS73163.1"/>
    </source>
</evidence>
<name>A0A517LC10_9PEZI</name>
<evidence type="ECO:0000256" key="7">
    <source>
        <dbReference type="RuleBase" id="RU000461"/>
    </source>
</evidence>
<dbReference type="PANTHER" id="PTHR46206">
    <property type="entry name" value="CYTOCHROME P450"/>
    <property type="match status" value="1"/>
</dbReference>
<evidence type="ECO:0000256" key="3">
    <source>
        <dbReference type="ARBA" id="ARBA00022723"/>
    </source>
</evidence>
<evidence type="ECO:0000256" key="5">
    <source>
        <dbReference type="ARBA" id="ARBA00023004"/>
    </source>
</evidence>
<proteinExistence type="inferred from homology"/>
<evidence type="ECO:0000256" key="1">
    <source>
        <dbReference type="ARBA" id="ARBA00001971"/>
    </source>
</evidence>
<keyword evidence="5 6" id="KW-0408">Iron</keyword>
<organism evidence="8 9">
    <name type="scientific">Venturia effusa</name>
    <dbReference type="NCBI Taxonomy" id="50376"/>
    <lineage>
        <taxon>Eukaryota</taxon>
        <taxon>Fungi</taxon>
        <taxon>Dikarya</taxon>
        <taxon>Ascomycota</taxon>
        <taxon>Pezizomycotina</taxon>
        <taxon>Dothideomycetes</taxon>
        <taxon>Pleosporomycetidae</taxon>
        <taxon>Venturiales</taxon>
        <taxon>Venturiaceae</taxon>
        <taxon>Venturia</taxon>
    </lineage>
</organism>
<evidence type="ECO:0000256" key="6">
    <source>
        <dbReference type="PIRSR" id="PIRSR602401-1"/>
    </source>
</evidence>
<evidence type="ECO:0008006" key="10">
    <source>
        <dbReference type="Google" id="ProtNLM"/>
    </source>
</evidence>
<dbReference type="AlphaFoldDB" id="A0A517LC10"/>
<dbReference type="Gene3D" id="1.10.630.10">
    <property type="entry name" value="Cytochrome P450"/>
    <property type="match status" value="1"/>
</dbReference>
<dbReference type="OrthoDB" id="1844152at2759"/>
<comment type="similarity">
    <text evidence="2 7">Belongs to the cytochrome P450 family.</text>
</comment>
<comment type="cofactor">
    <cofactor evidence="1 6">
        <name>heme</name>
        <dbReference type="ChEBI" id="CHEBI:30413"/>
    </cofactor>
</comment>
<dbReference type="EMBL" id="CP042193">
    <property type="protein sequence ID" value="QDS73163.1"/>
    <property type="molecule type" value="Genomic_DNA"/>
</dbReference>
<dbReference type="GO" id="GO:0020037">
    <property type="term" value="F:heme binding"/>
    <property type="evidence" value="ECO:0007669"/>
    <property type="project" value="InterPro"/>
</dbReference>
<dbReference type="CDD" id="cd11041">
    <property type="entry name" value="CYP503A1-like"/>
    <property type="match status" value="1"/>
</dbReference>
<dbReference type="PANTHER" id="PTHR46206:SF7">
    <property type="entry name" value="P450, PUTATIVE (EUROFUNG)-RELATED"/>
    <property type="match status" value="1"/>
</dbReference>
<dbReference type="InterPro" id="IPR002401">
    <property type="entry name" value="Cyt_P450_E_grp-I"/>
</dbReference>
<dbReference type="SUPFAM" id="SSF48264">
    <property type="entry name" value="Cytochrome P450"/>
    <property type="match status" value="1"/>
</dbReference>
<dbReference type="STRING" id="50376.A0A517LC10"/>
<evidence type="ECO:0000256" key="4">
    <source>
        <dbReference type="ARBA" id="ARBA00023002"/>
    </source>
</evidence>
<keyword evidence="7" id="KW-0503">Monooxygenase</keyword>